<dbReference type="Gene3D" id="3.60.21.10">
    <property type="match status" value="1"/>
</dbReference>
<protein>
    <recommendedName>
        <fullName evidence="1">Calcineurin-like phosphoesterase domain-containing protein</fullName>
    </recommendedName>
</protein>
<dbReference type="PANTHER" id="PTHR31302">
    <property type="entry name" value="TRANSMEMBRANE PROTEIN WITH METALLOPHOSPHOESTERASE DOMAIN-RELATED"/>
    <property type="match status" value="1"/>
</dbReference>
<sequence length="371" mass="41992">MDRANNFHWMQISDFHGGLSEAKPRWPQIRQQWFDDIRAHCAKNGPIDLVVFSGDLTNRGLAAEFEYVTSELLRLWDHFGDLGFSPQLFVVPGNHDMVRPGDDSNFRFLVDSCREKKPIKNRLFNKESADSKEVHAWFENYSRFISEIKSKLPLACDVIGVLPGDCAAQIVVNGLSIGLMGLNTAWSQVEDGDYRGRIELFMDQVLPLVDELPDWSQRNNINLLVTHHPSDWFTEQACDEFENEIFLPNYFCAHLFGHMHKNLPEIRIVGGGDAKKTIQASSLFGAEKLAGGSVERTHGYYFACIDAGQSESKLWPRVIVNKDFGGWQIERQGGILKGDSDHITSSWTVKRLEEGSKKRADFRGRELSSGG</sequence>
<evidence type="ECO:0000313" key="3">
    <source>
        <dbReference type="Proteomes" id="UP000502549"/>
    </source>
</evidence>
<dbReference type="RefSeq" id="WP_169936581.1">
    <property type="nucleotide sequence ID" value="NZ_CP048833.1"/>
</dbReference>
<dbReference type="Pfam" id="PF00149">
    <property type="entry name" value="Metallophos"/>
    <property type="match status" value="1"/>
</dbReference>
<keyword evidence="3" id="KW-1185">Reference proteome</keyword>
<dbReference type="GO" id="GO:0016787">
    <property type="term" value="F:hydrolase activity"/>
    <property type="evidence" value="ECO:0007669"/>
    <property type="project" value="InterPro"/>
</dbReference>
<dbReference type="AlphaFoldDB" id="A0A7Z3BJ92"/>
<dbReference type="EMBL" id="CP048833">
    <property type="protein sequence ID" value="QJP07772.1"/>
    <property type="molecule type" value="Genomic_DNA"/>
</dbReference>
<dbReference type="KEGG" id="pmui:G4G71_07745"/>
<evidence type="ECO:0000313" key="2">
    <source>
        <dbReference type="EMBL" id="QJP07772.1"/>
    </source>
</evidence>
<organism evidence="2 3">
    <name type="scientific">Pseudomonas multiresinivorans</name>
    <dbReference type="NCBI Taxonomy" id="95301"/>
    <lineage>
        <taxon>Bacteria</taxon>
        <taxon>Pseudomonadati</taxon>
        <taxon>Pseudomonadota</taxon>
        <taxon>Gammaproteobacteria</taxon>
        <taxon>Pseudomonadales</taxon>
        <taxon>Pseudomonadaceae</taxon>
        <taxon>Pseudomonas</taxon>
    </lineage>
</organism>
<accession>A0A7Z3BJ92</accession>
<dbReference type="InterPro" id="IPR051158">
    <property type="entry name" value="Metallophosphoesterase_sf"/>
</dbReference>
<name>A0A7Z3BJ92_9PSED</name>
<evidence type="ECO:0000259" key="1">
    <source>
        <dbReference type="Pfam" id="PF00149"/>
    </source>
</evidence>
<reference evidence="2 3" key="1">
    <citation type="submission" date="2020-02" db="EMBL/GenBank/DDBJ databases">
        <title>Complete genome sequence of Pseudomonas multiresinivorans ORNL1.</title>
        <authorList>
            <person name="Podar M."/>
        </authorList>
    </citation>
    <scope>NUCLEOTIDE SEQUENCE [LARGE SCALE GENOMIC DNA]</scope>
    <source>
        <strain evidence="3">populi</strain>
    </source>
</reference>
<gene>
    <name evidence="2" type="ORF">G4G71_07745</name>
</gene>
<feature type="domain" description="Calcineurin-like phosphoesterase" evidence="1">
    <location>
        <begin position="10"/>
        <end position="261"/>
    </location>
</feature>
<dbReference type="InterPro" id="IPR029052">
    <property type="entry name" value="Metallo-depent_PP-like"/>
</dbReference>
<dbReference type="SUPFAM" id="SSF56300">
    <property type="entry name" value="Metallo-dependent phosphatases"/>
    <property type="match status" value="1"/>
</dbReference>
<dbReference type="Proteomes" id="UP000502549">
    <property type="component" value="Chromosome"/>
</dbReference>
<dbReference type="InterPro" id="IPR004843">
    <property type="entry name" value="Calcineurin-like_PHP"/>
</dbReference>
<proteinExistence type="predicted"/>
<dbReference type="PANTHER" id="PTHR31302:SF0">
    <property type="entry name" value="TRANSMEMBRANE PROTEIN WITH METALLOPHOSPHOESTERASE DOMAIN"/>
    <property type="match status" value="1"/>
</dbReference>